<dbReference type="SUPFAM" id="SSF69593">
    <property type="entry name" value="Glycerol-3-phosphate (1)-acyltransferase"/>
    <property type="match status" value="1"/>
</dbReference>
<dbReference type="CDD" id="cd07989">
    <property type="entry name" value="LPLAT_AGPAT-like"/>
    <property type="match status" value="1"/>
</dbReference>
<dbReference type="GO" id="GO:0005886">
    <property type="term" value="C:plasma membrane"/>
    <property type="evidence" value="ECO:0007669"/>
    <property type="project" value="TreeGrafter"/>
</dbReference>
<accession>A0A849AE76</accession>
<name>A0A849AE76_9ACTN</name>
<dbReference type="PANTHER" id="PTHR10434:SF11">
    <property type="entry name" value="1-ACYL-SN-GLYCEROL-3-PHOSPHATE ACYLTRANSFERASE"/>
    <property type="match status" value="1"/>
</dbReference>
<dbReference type="InterPro" id="IPR002123">
    <property type="entry name" value="Plipid/glycerol_acylTrfase"/>
</dbReference>
<keyword evidence="2 4" id="KW-0012">Acyltransferase</keyword>
<evidence type="ECO:0000313" key="5">
    <source>
        <dbReference type="Proteomes" id="UP000562984"/>
    </source>
</evidence>
<comment type="caution">
    <text evidence="4">The sequence shown here is derived from an EMBL/GenBank/DDBJ whole genome shotgun (WGS) entry which is preliminary data.</text>
</comment>
<protein>
    <submittedName>
        <fullName evidence="4">1-acyl-sn-glycerol-3-phosphate acyltransferase</fullName>
    </submittedName>
</protein>
<feature type="domain" description="Phospholipid/glycerol acyltransferase" evidence="3">
    <location>
        <begin position="45"/>
        <end position="164"/>
    </location>
</feature>
<dbReference type="GO" id="GO:0003841">
    <property type="term" value="F:1-acylglycerol-3-phosphate O-acyltransferase activity"/>
    <property type="evidence" value="ECO:0007669"/>
    <property type="project" value="TreeGrafter"/>
</dbReference>
<reference evidence="4 5" key="1">
    <citation type="submission" date="2020-05" db="EMBL/GenBank/DDBJ databases">
        <title>Nakamurella sp. DB0629 isolated from air conditioner.</title>
        <authorList>
            <person name="Kim D.H."/>
            <person name="Kim D.-U."/>
        </authorList>
    </citation>
    <scope>NUCLEOTIDE SEQUENCE [LARGE SCALE GENOMIC DNA]</scope>
    <source>
        <strain evidence="4 5">DB0629</strain>
    </source>
</reference>
<evidence type="ECO:0000313" key="4">
    <source>
        <dbReference type="EMBL" id="NNG36760.1"/>
    </source>
</evidence>
<sequence length="223" mass="23655">MGPWWRRAWYRCRLGAGFAVFWVLGRIPHRVSFELSPSIPRTGPALVVVNHQAVTETLAVARFVVAHRRFPHFLITAGVFRVPLVGAVARAMGQIPVARGTTSARAAVQAAADQLRAGHLVVIYPEGRITREPDQRPGPGKAGAALLAAEFPDVPVIPVGQWGARPGWRAALTRSRVRLCAGPPVELAPAGATAASTADNTAAVMAAITAEVERARGAAFRAS</sequence>
<dbReference type="Pfam" id="PF01553">
    <property type="entry name" value="Acyltransferase"/>
    <property type="match status" value="1"/>
</dbReference>
<dbReference type="Proteomes" id="UP000562984">
    <property type="component" value="Unassembled WGS sequence"/>
</dbReference>
<dbReference type="SMART" id="SM00563">
    <property type="entry name" value="PlsC"/>
    <property type="match status" value="1"/>
</dbReference>
<gene>
    <name evidence="4" type="ORF">HKD39_13770</name>
</gene>
<evidence type="ECO:0000259" key="3">
    <source>
        <dbReference type="SMART" id="SM00563"/>
    </source>
</evidence>
<dbReference type="AlphaFoldDB" id="A0A849AE76"/>
<dbReference type="EMBL" id="JABEND010000008">
    <property type="protein sequence ID" value="NNG36760.1"/>
    <property type="molecule type" value="Genomic_DNA"/>
</dbReference>
<keyword evidence="5" id="KW-1185">Reference proteome</keyword>
<proteinExistence type="predicted"/>
<evidence type="ECO:0000256" key="2">
    <source>
        <dbReference type="ARBA" id="ARBA00023315"/>
    </source>
</evidence>
<dbReference type="GO" id="GO:0006654">
    <property type="term" value="P:phosphatidic acid biosynthetic process"/>
    <property type="evidence" value="ECO:0007669"/>
    <property type="project" value="TreeGrafter"/>
</dbReference>
<keyword evidence="1 4" id="KW-0808">Transferase</keyword>
<dbReference type="PANTHER" id="PTHR10434">
    <property type="entry name" value="1-ACYL-SN-GLYCEROL-3-PHOSPHATE ACYLTRANSFERASE"/>
    <property type="match status" value="1"/>
</dbReference>
<organism evidence="4 5">
    <name type="scientific">Nakamurella aerolata</name>
    <dbReference type="NCBI Taxonomy" id="1656892"/>
    <lineage>
        <taxon>Bacteria</taxon>
        <taxon>Bacillati</taxon>
        <taxon>Actinomycetota</taxon>
        <taxon>Actinomycetes</taxon>
        <taxon>Nakamurellales</taxon>
        <taxon>Nakamurellaceae</taxon>
        <taxon>Nakamurella</taxon>
    </lineage>
</organism>
<evidence type="ECO:0000256" key="1">
    <source>
        <dbReference type="ARBA" id="ARBA00022679"/>
    </source>
</evidence>